<dbReference type="InterPro" id="IPR046389">
    <property type="entry name" value="Sliding_clamp_T4"/>
</dbReference>
<sequence>MSITLTPRTLSILQNFSGVCPSIVLQPGKKLRVVSDSATVIAMADIEEDFPSEFPVLDITKLLAILKLKSFKECKLEFTDKKITLNGDKVELAFWASAKELTAPPPEDLVLDDVNFQAEVTADTLDEFIRVCNVLSHKTAKLVNKNGKTYLTGTTAELENSNDYVVELGETTLGDCSFPLDVSNLKMMSSGYIIKACEEMQVASFESSDASLKYFVGLQLE</sequence>
<dbReference type="GO" id="GO:0039693">
    <property type="term" value="P:viral DNA genome replication"/>
    <property type="evidence" value="ECO:0007669"/>
    <property type="project" value="UniProtKB-UniRule"/>
</dbReference>
<evidence type="ECO:0000313" key="2">
    <source>
        <dbReference type="EMBL" id="AIX13104.1"/>
    </source>
</evidence>
<dbReference type="SUPFAM" id="SSF55979">
    <property type="entry name" value="DNA clamp"/>
    <property type="match status" value="2"/>
</dbReference>
<accession>A0A0A0YSA3</accession>
<keyword evidence="1" id="KW-1195">Viral transcription</keyword>
<comment type="similarity">
    <text evidence="1">Belongs to the Tevenvirinae sliding clamp family.</text>
</comment>
<dbReference type="KEGG" id="vg:24623223"/>
<protein>
    <recommendedName>
        <fullName evidence="1">Sliding clamp</fullName>
    </recommendedName>
    <alternativeName>
        <fullName evidence="1">DNA polymerase accessory protein Gp45</fullName>
    </alternativeName>
    <alternativeName>
        <fullName evidence="1">DNA polymerase clamp</fullName>
    </alternativeName>
</protein>
<gene>
    <name evidence="2" type="ORF">NW77_096</name>
</gene>
<proteinExistence type="inferred from homology"/>
<dbReference type="EMBL" id="KP037007">
    <property type="protein sequence ID" value="AIX13104.1"/>
    <property type="molecule type" value="Genomic_DNA"/>
</dbReference>
<dbReference type="GO" id="GO:0019083">
    <property type="term" value="P:viral transcription"/>
    <property type="evidence" value="ECO:0007669"/>
    <property type="project" value="UniProtKB-UniRule"/>
</dbReference>
<dbReference type="Gene3D" id="3.70.10.10">
    <property type="match status" value="1"/>
</dbReference>
<dbReference type="HAMAP" id="MF_04161">
    <property type="entry name" value="Sliding_clamp_T4"/>
    <property type="match status" value="1"/>
</dbReference>
<keyword evidence="1" id="KW-1194">Viral DNA replication</keyword>
<evidence type="ECO:0000256" key="1">
    <source>
        <dbReference type="HAMAP-Rule" id="MF_04161"/>
    </source>
</evidence>
<organism evidence="2 3">
    <name type="scientific">Erwinia phage phiEa2809</name>
    <dbReference type="NCBI Taxonomy" id="1564096"/>
    <lineage>
        <taxon>Viruses</taxon>
        <taxon>Duplodnaviria</taxon>
        <taxon>Heunggongvirae</taxon>
        <taxon>Uroviricota</taxon>
        <taxon>Caudoviricetes</taxon>
        <taxon>Pantevenvirales</taxon>
        <taxon>Ackermannviridae</taxon>
        <taxon>Nezavisimistyvirus</taxon>
        <taxon>Nezavisimistyvirus Ea2809</taxon>
    </lineage>
</organism>
<dbReference type="Proteomes" id="UP000030322">
    <property type="component" value="Segment"/>
</dbReference>
<dbReference type="OrthoDB" id="7567at10239"/>
<comment type="function">
    <text evidence="1">Sliding clamp that encircles the genomic DNA and links the DNA polymerase to the template to control the processivity of DNA synthesis. Responsible for tethering the catalytic subunit of DNA polymerase to DNA during high-speed replication. Interaction with the sliding-clamp-loader opens the sliding clamp so that it can be loaded around the DNA template. During transcription, encircles the DNA and tethers host RNA polymerase (RNAP) to it.</text>
</comment>
<dbReference type="RefSeq" id="YP_009147608.1">
    <property type="nucleotide sequence ID" value="NC_027340.1"/>
</dbReference>
<evidence type="ECO:0000313" key="3">
    <source>
        <dbReference type="Proteomes" id="UP000030322"/>
    </source>
</evidence>
<reference evidence="2 3" key="1">
    <citation type="submission" date="2014-10" db="EMBL/GenBank/DDBJ databases">
        <title>Characterization of a new ViI-like Erwinia amylovora bacteriophage.</title>
        <authorList>
            <person name="Lagonenko A.L."/>
            <person name="Valentovich L.N."/>
        </authorList>
    </citation>
    <scope>NUCLEOTIDE SEQUENCE [LARGE SCALE GENOMIC DNA]</scope>
</reference>
<keyword evidence="1" id="KW-0235">DNA replication</keyword>
<dbReference type="GO" id="GO:0030337">
    <property type="term" value="F:DNA polymerase processivity factor activity"/>
    <property type="evidence" value="ECO:0007669"/>
    <property type="project" value="UniProtKB-UniRule"/>
</dbReference>
<dbReference type="InterPro" id="IPR046938">
    <property type="entry name" value="DNA_clamp_sf"/>
</dbReference>
<keyword evidence="3" id="KW-1185">Reference proteome</keyword>
<comment type="subunit">
    <text evidence="1">Homotrimer. Interacts with the viral DNA polymerase; this interaction constitutes the polymerase holoenzyme. Interacts with the sliding-clamp-loader; this interaction allows the sliding-clamp-loader to open the sliding clamp. Interacts with the viral DNA ligase. Part of the replicase complex that includes the DNA polymerase, the polymerase clamp, the clamp loader complex, the single-stranded DNA binding protein, the primase, the helicase and the helicase assembly factor. Interacts with the viral RNA polymerase (RNAP). Part of the transcription activation complex containing host RNAP, the viral RNA polymerase sigma-like factor, the late transcription coactivator, and the sliding clamp.</text>
</comment>
<name>A0A0A0YSA3_9CAUD</name>
<dbReference type="GeneID" id="24623223"/>
<dbReference type="GO" id="GO:0006260">
    <property type="term" value="P:DNA replication"/>
    <property type="evidence" value="ECO:0007669"/>
    <property type="project" value="UniProtKB-KW"/>
</dbReference>